<dbReference type="NCBIfam" id="NF041359">
    <property type="entry name" value="GntG_guanitoxin"/>
    <property type="match status" value="1"/>
</dbReference>
<reference evidence="6 7" key="1">
    <citation type="submission" date="2020-03" db="EMBL/GenBank/DDBJ databases">
        <title>Rubrivivax benzoatilyticus JA2 (sequenced after 10 years sub-culturing).</title>
        <authorList>
            <person name="Gupta D."/>
            <person name="Chintalapati S."/>
            <person name="Chintalapati V.R."/>
        </authorList>
    </citation>
    <scope>NUCLEOTIDE SEQUENCE [LARGE SCALE GENOMIC DNA]</scope>
    <source>
        <strain evidence="6 7">JA2-Mal</strain>
    </source>
</reference>
<dbReference type="InterPro" id="IPR015422">
    <property type="entry name" value="PyrdxlP-dep_Trfase_small"/>
</dbReference>
<organism evidence="6 7">
    <name type="scientific">Rubrivivax benzoatilyticus</name>
    <dbReference type="NCBI Taxonomy" id="316997"/>
    <lineage>
        <taxon>Bacteria</taxon>
        <taxon>Pseudomonadati</taxon>
        <taxon>Pseudomonadota</taxon>
        <taxon>Betaproteobacteria</taxon>
        <taxon>Burkholderiales</taxon>
        <taxon>Sphaerotilaceae</taxon>
        <taxon>Rubrivivax</taxon>
    </lineage>
</organism>
<dbReference type="InterPro" id="IPR015421">
    <property type="entry name" value="PyrdxlP-dep_Trfase_major"/>
</dbReference>
<comment type="similarity">
    <text evidence="2">Belongs to the threonine aldolase family.</text>
</comment>
<dbReference type="InterPro" id="IPR001597">
    <property type="entry name" value="ArAA_b-elim_lyase/Thr_aldolase"/>
</dbReference>
<keyword evidence="7" id="KW-1185">Reference proteome</keyword>
<dbReference type="GO" id="GO:0008483">
    <property type="term" value="F:transaminase activity"/>
    <property type="evidence" value="ECO:0007669"/>
    <property type="project" value="UniProtKB-KW"/>
</dbReference>
<feature type="domain" description="Aromatic amino acid beta-eliminating lyase/threonine aldolase" evidence="5">
    <location>
        <begin position="8"/>
        <end position="291"/>
    </location>
</feature>
<evidence type="ECO:0000256" key="1">
    <source>
        <dbReference type="ARBA" id="ARBA00001933"/>
    </source>
</evidence>
<dbReference type="Gene3D" id="3.40.640.10">
    <property type="entry name" value="Type I PLP-dependent aspartate aminotransferase-like (Major domain)"/>
    <property type="match status" value="1"/>
</dbReference>
<dbReference type="EMBL" id="JAAOCD010000008">
    <property type="protein sequence ID" value="NHK99840.1"/>
    <property type="molecule type" value="Genomic_DNA"/>
</dbReference>
<proteinExistence type="inferred from homology"/>
<comment type="cofactor">
    <cofactor evidence="1">
        <name>pyridoxal 5'-phosphate</name>
        <dbReference type="ChEBI" id="CHEBI:597326"/>
    </cofactor>
</comment>
<evidence type="ECO:0000313" key="6">
    <source>
        <dbReference type="EMBL" id="NHK99840.1"/>
    </source>
</evidence>
<evidence type="ECO:0000259" key="5">
    <source>
        <dbReference type="Pfam" id="PF01212"/>
    </source>
</evidence>
<dbReference type="Proteomes" id="UP000802098">
    <property type="component" value="Unassembled WGS sequence"/>
</dbReference>
<accession>A0ABX0I2R8</accession>
<keyword evidence="4" id="KW-0663">Pyridoxal phosphate</keyword>
<evidence type="ECO:0000256" key="4">
    <source>
        <dbReference type="ARBA" id="ARBA00022898"/>
    </source>
</evidence>
<dbReference type="Pfam" id="PF01212">
    <property type="entry name" value="Beta_elim_lyase"/>
    <property type="match status" value="1"/>
</dbReference>
<dbReference type="Gene3D" id="3.90.1150.10">
    <property type="entry name" value="Aspartate Aminotransferase, domain 1"/>
    <property type="match status" value="1"/>
</dbReference>
<keyword evidence="6" id="KW-0032">Aminotransferase</keyword>
<evidence type="ECO:0000313" key="7">
    <source>
        <dbReference type="Proteomes" id="UP000802098"/>
    </source>
</evidence>
<protein>
    <submittedName>
        <fullName evidence="6">Aminotransferase class I/II-fold pyridoxal phosphate-dependent enzyme</fullName>
    </submittedName>
</protein>
<dbReference type="PIRSF" id="PIRSF017617">
    <property type="entry name" value="Thr_aldolase"/>
    <property type="match status" value="1"/>
</dbReference>
<sequence>MAVSAPVDLRSDTVTRPTAAMRAAMAAAEVGDDQYGEDPTTNTLQRRCAELLGQEAAIWLPSGTMANQVALRVLTRPGDEVVAARECHAAWHEAGGSAANAGVQIVEVGSGGVFDVDDLDAAIKPSGLPVFPPTTLLQIENTHNRAGGVVVPQAVVERVCARARERGLKTYLDGARLWNAAVASGRPEAELAAPFDLVGVSFSKGLGAPGGSLLAGPRALIAAADRHRRMLGGAMRQNGIFAAAALHALDRHRERLAEDHHHARRLGEALAGCPGVDLDLATVQTNIVVFRLAPGMPDAATLVAQARERGVLIVAFGPRTLRAVTHLDVTAAQVERAAAVLRELLGG</sequence>
<name>A0ABX0I2R8_9BURK</name>
<keyword evidence="6" id="KW-0808">Transferase</keyword>
<dbReference type="PANTHER" id="PTHR48097:SF9">
    <property type="entry name" value="L-THREONINE ALDOLASE"/>
    <property type="match status" value="1"/>
</dbReference>
<comment type="subunit">
    <text evidence="3">Homotetramer.</text>
</comment>
<dbReference type="PANTHER" id="PTHR48097">
    <property type="entry name" value="L-THREONINE ALDOLASE-RELATED"/>
    <property type="match status" value="1"/>
</dbReference>
<dbReference type="InterPro" id="IPR023603">
    <property type="entry name" value="Low_specificity_L-TA-like"/>
</dbReference>
<comment type="caution">
    <text evidence="6">The sequence shown here is derived from an EMBL/GenBank/DDBJ whole genome shotgun (WGS) entry which is preliminary data.</text>
</comment>
<dbReference type="SUPFAM" id="SSF53383">
    <property type="entry name" value="PLP-dependent transferases"/>
    <property type="match status" value="1"/>
</dbReference>
<evidence type="ECO:0000256" key="3">
    <source>
        <dbReference type="ARBA" id="ARBA00011881"/>
    </source>
</evidence>
<evidence type="ECO:0000256" key="2">
    <source>
        <dbReference type="ARBA" id="ARBA00006966"/>
    </source>
</evidence>
<gene>
    <name evidence="6" type="ORF">G7087_15765</name>
</gene>
<dbReference type="InterPro" id="IPR015424">
    <property type="entry name" value="PyrdxlP-dep_Trfase"/>
</dbReference>
<dbReference type="RefSeq" id="WP_009858706.1">
    <property type="nucleotide sequence ID" value="NZ_JAAOCD010000008.1"/>
</dbReference>